<dbReference type="Pfam" id="PF07702">
    <property type="entry name" value="UTRA"/>
    <property type="match status" value="1"/>
</dbReference>
<dbReference type="Gene3D" id="1.10.10.10">
    <property type="entry name" value="Winged helix-like DNA-binding domain superfamily/Winged helix DNA-binding domain"/>
    <property type="match status" value="1"/>
</dbReference>
<dbReference type="PANTHER" id="PTHR44846">
    <property type="entry name" value="MANNOSYL-D-GLYCERATE TRANSPORT/METABOLISM SYSTEM REPRESSOR MNGR-RELATED"/>
    <property type="match status" value="1"/>
</dbReference>
<dbReference type="RefSeq" id="WP_344909736.1">
    <property type="nucleotide sequence ID" value="NZ_BAABDL010000017.1"/>
</dbReference>
<dbReference type="Proteomes" id="UP001501734">
    <property type="component" value="Unassembled WGS sequence"/>
</dbReference>
<dbReference type="InterPro" id="IPR050679">
    <property type="entry name" value="Bact_HTH_transcr_reg"/>
</dbReference>
<feature type="domain" description="HTH gntR-type" evidence="4">
    <location>
        <begin position="6"/>
        <end position="74"/>
    </location>
</feature>
<protein>
    <submittedName>
        <fullName evidence="5">GntR family transcriptional regulator</fullName>
    </submittedName>
</protein>
<dbReference type="InterPro" id="IPR036388">
    <property type="entry name" value="WH-like_DNA-bd_sf"/>
</dbReference>
<dbReference type="SUPFAM" id="SSF64288">
    <property type="entry name" value="Chorismate lyase-like"/>
    <property type="match status" value="1"/>
</dbReference>
<sequence length="239" mass="27432">MGIDDNSEFKEALNQVRHDIERGVYLANEKIQPLYEFAKIYQVSQEMMRSIVDQLVEERLVTRRLGVGVFVNPKPIYSSGIEELGSVSEMIKKAGKVPGTQFVAAEIVEPTKSDFNNFNYADLRLIARVERVRTADGEPVVYCIDKVDNEIVPIGHIHQQDSIFNLIHSYTGKTIEYAHAYVEPIGYHDTISAILNCGPDQSLLLLRQMHYTKDDEPILYSENYFRSDAFQFHVVRKRM</sequence>
<keyword evidence="3" id="KW-0804">Transcription</keyword>
<dbReference type="PROSITE" id="PS50949">
    <property type="entry name" value="HTH_GNTR"/>
    <property type="match status" value="1"/>
</dbReference>
<reference evidence="6" key="1">
    <citation type="journal article" date="2019" name="Int. J. Syst. Evol. Microbiol.">
        <title>The Global Catalogue of Microorganisms (GCM) 10K type strain sequencing project: providing services to taxonomists for standard genome sequencing and annotation.</title>
        <authorList>
            <consortium name="The Broad Institute Genomics Platform"/>
            <consortium name="The Broad Institute Genome Sequencing Center for Infectious Disease"/>
            <person name="Wu L."/>
            <person name="Ma J."/>
        </authorList>
    </citation>
    <scope>NUCLEOTIDE SEQUENCE [LARGE SCALE GENOMIC DNA]</scope>
    <source>
        <strain evidence="6">JCM 17250</strain>
    </source>
</reference>
<dbReference type="InterPro" id="IPR011663">
    <property type="entry name" value="UTRA"/>
</dbReference>
<keyword evidence="2" id="KW-0238">DNA-binding</keyword>
<comment type="caution">
    <text evidence="5">The sequence shown here is derived from an EMBL/GenBank/DDBJ whole genome shotgun (WGS) entry which is preliminary data.</text>
</comment>
<dbReference type="SUPFAM" id="SSF46785">
    <property type="entry name" value="Winged helix' DNA-binding domain"/>
    <property type="match status" value="1"/>
</dbReference>
<gene>
    <name evidence="5" type="ORF">GCM10022410_03490</name>
</gene>
<evidence type="ECO:0000256" key="1">
    <source>
        <dbReference type="ARBA" id="ARBA00023015"/>
    </source>
</evidence>
<organism evidence="5 6">
    <name type="scientific">Amphibacillus indicireducens</name>
    <dbReference type="NCBI Taxonomy" id="1076330"/>
    <lineage>
        <taxon>Bacteria</taxon>
        <taxon>Bacillati</taxon>
        <taxon>Bacillota</taxon>
        <taxon>Bacilli</taxon>
        <taxon>Bacillales</taxon>
        <taxon>Bacillaceae</taxon>
        <taxon>Amphibacillus</taxon>
    </lineage>
</organism>
<evidence type="ECO:0000313" key="5">
    <source>
        <dbReference type="EMBL" id="GAA4059699.1"/>
    </source>
</evidence>
<dbReference type="InterPro" id="IPR036390">
    <property type="entry name" value="WH_DNA-bd_sf"/>
</dbReference>
<evidence type="ECO:0000313" key="6">
    <source>
        <dbReference type="Proteomes" id="UP001501734"/>
    </source>
</evidence>
<dbReference type="InterPro" id="IPR028978">
    <property type="entry name" value="Chorismate_lyase_/UTRA_dom_sf"/>
</dbReference>
<evidence type="ECO:0000259" key="4">
    <source>
        <dbReference type="PROSITE" id="PS50949"/>
    </source>
</evidence>
<dbReference type="EMBL" id="BAABDL010000017">
    <property type="protein sequence ID" value="GAA4059699.1"/>
    <property type="molecule type" value="Genomic_DNA"/>
</dbReference>
<dbReference type="PANTHER" id="PTHR44846:SF17">
    <property type="entry name" value="GNTR-FAMILY TRANSCRIPTIONAL REGULATOR"/>
    <property type="match status" value="1"/>
</dbReference>
<dbReference type="SMART" id="SM00866">
    <property type="entry name" value="UTRA"/>
    <property type="match status" value="1"/>
</dbReference>
<name>A0ABP7V5G2_9BACI</name>
<keyword evidence="1" id="KW-0805">Transcription regulation</keyword>
<dbReference type="Gene3D" id="3.40.1410.10">
    <property type="entry name" value="Chorismate lyase-like"/>
    <property type="match status" value="1"/>
</dbReference>
<proteinExistence type="predicted"/>
<accession>A0ABP7V5G2</accession>
<dbReference type="Pfam" id="PF00392">
    <property type="entry name" value="GntR"/>
    <property type="match status" value="1"/>
</dbReference>
<evidence type="ECO:0000256" key="2">
    <source>
        <dbReference type="ARBA" id="ARBA00023125"/>
    </source>
</evidence>
<evidence type="ECO:0000256" key="3">
    <source>
        <dbReference type="ARBA" id="ARBA00023163"/>
    </source>
</evidence>
<dbReference type="InterPro" id="IPR000524">
    <property type="entry name" value="Tscrpt_reg_HTH_GntR"/>
</dbReference>
<keyword evidence="6" id="KW-1185">Reference proteome</keyword>